<evidence type="ECO:0000256" key="1">
    <source>
        <dbReference type="ARBA" id="ARBA00006484"/>
    </source>
</evidence>
<comment type="similarity">
    <text evidence="1">Belongs to the short-chain dehydrogenases/reductases (SDR) family.</text>
</comment>
<reference evidence="3" key="1">
    <citation type="submission" date="2023-02" db="EMBL/GenBank/DDBJ databases">
        <title>Description and genomic characterization of Salipiger bruguierae sp. nov., isolated from the sediment of mangrove plant Bruguiera sexangula.</title>
        <authorList>
            <person name="Long M."/>
        </authorList>
    </citation>
    <scope>NUCLEOTIDE SEQUENCE</scope>
    <source>
        <strain evidence="3">H15</strain>
        <plasmid evidence="3">unnamed2</plasmid>
    </source>
</reference>
<dbReference type="SUPFAM" id="SSF51735">
    <property type="entry name" value="NAD(P)-binding Rossmann-fold domains"/>
    <property type="match status" value="1"/>
</dbReference>
<dbReference type="GO" id="GO:0016491">
    <property type="term" value="F:oxidoreductase activity"/>
    <property type="evidence" value="ECO:0007669"/>
    <property type="project" value="UniProtKB-KW"/>
</dbReference>
<dbReference type="InterPro" id="IPR002347">
    <property type="entry name" value="SDR_fam"/>
</dbReference>
<geneLocation type="plasmid" evidence="3">
    <name>unnamed2</name>
</geneLocation>
<keyword evidence="3" id="KW-0614">Plasmid</keyword>
<protein>
    <submittedName>
        <fullName evidence="3">SDR family NAD(P)-dependent oxidoreductase</fullName>
    </submittedName>
</protein>
<dbReference type="InterPro" id="IPR036291">
    <property type="entry name" value="NAD(P)-bd_dom_sf"/>
</dbReference>
<dbReference type="Pfam" id="PF00106">
    <property type="entry name" value="adh_short"/>
    <property type="match status" value="1"/>
</dbReference>
<name>A0AAU8AQQ2_9RHOB</name>
<organism evidence="3">
    <name type="scientific">Alloyangia sp. H15</name>
    <dbReference type="NCBI Taxonomy" id="3029062"/>
    <lineage>
        <taxon>Bacteria</taxon>
        <taxon>Pseudomonadati</taxon>
        <taxon>Pseudomonadota</taxon>
        <taxon>Alphaproteobacteria</taxon>
        <taxon>Rhodobacterales</taxon>
        <taxon>Roseobacteraceae</taxon>
        <taxon>Alloyangia</taxon>
    </lineage>
</organism>
<dbReference type="PANTHER" id="PTHR43669:SF3">
    <property type="entry name" value="ALCOHOL DEHYDROGENASE, PUTATIVE (AFU_ORTHOLOGUE AFUA_3G03445)-RELATED"/>
    <property type="match status" value="1"/>
</dbReference>
<gene>
    <name evidence="3" type="ORF">PVT71_26110</name>
</gene>
<dbReference type="AlphaFoldDB" id="A0AAU8AQQ2"/>
<accession>A0AAU8AQQ2</accession>
<proteinExistence type="inferred from homology"/>
<evidence type="ECO:0000256" key="2">
    <source>
        <dbReference type="ARBA" id="ARBA00023002"/>
    </source>
</evidence>
<dbReference type="EMBL" id="CP123387">
    <property type="protein sequence ID" value="XCC97241.1"/>
    <property type="molecule type" value="Genomic_DNA"/>
</dbReference>
<dbReference type="RefSeq" id="WP_353476131.1">
    <property type="nucleotide sequence ID" value="NZ_CP123387.1"/>
</dbReference>
<dbReference type="PANTHER" id="PTHR43669">
    <property type="entry name" value="5-KETO-D-GLUCONATE 5-REDUCTASE"/>
    <property type="match status" value="1"/>
</dbReference>
<evidence type="ECO:0000313" key="3">
    <source>
        <dbReference type="EMBL" id="XCC97241.1"/>
    </source>
</evidence>
<keyword evidence="2" id="KW-0560">Oxidoreductase</keyword>
<sequence>MSLRIRRHPVDAERFRGDPGRGAALRLGQVVVADRDATKARGIADQIGNSASAIEVDVRDSVSVEAIIEAPVSTFGGIDILMNSAGRGAPGAVSEVLS</sequence>
<dbReference type="Gene3D" id="3.40.50.720">
    <property type="entry name" value="NAD(P)-binding Rossmann-like Domain"/>
    <property type="match status" value="1"/>
</dbReference>